<keyword evidence="1" id="KW-0812">Transmembrane</keyword>
<name>D4ZCL5_SHEVD</name>
<evidence type="ECO:0000313" key="2">
    <source>
        <dbReference type="EMBL" id="BAJ03760.1"/>
    </source>
</evidence>
<keyword evidence="1" id="KW-1133">Transmembrane helix</keyword>
<dbReference type="AlphaFoldDB" id="D4ZCL5"/>
<keyword evidence="3" id="KW-1185">Reference proteome</keyword>
<proteinExistence type="predicted"/>
<reference evidence="3" key="1">
    <citation type="journal article" date="2010" name="Mol. Biosyst.">
        <title>Complete genome sequence and comparative analysis of Shewanella violacea, a psychrophilic and piezophilic bacterium from deep sea floor sediments.</title>
        <authorList>
            <person name="Aono E."/>
            <person name="Baba T."/>
            <person name="Ara T."/>
            <person name="Nishi T."/>
            <person name="Nakamichi T."/>
            <person name="Inamoto E."/>
            <person name="Toyonaga H."/>
            <person name="Hasegawa M."/>
            <person name="Takai Y."/>
            <person name="Okumura Y."/>
            <person name="Baba M."/>
            <person name="Tomita M."/>
            <person name="Kato C."/>
            <person name="Oshima T."/>
            <person name="Nakasone K."/>
            <person name="Mori H."/>
        </authorList>
    </citation>
    <scope>NUCLEOTIDE SEQUENCE [LARGE SCALE GENOMIC DNA]</scope>
    <source>
        <strain evidence="3">JCM 10179 / CIP 106290 / LMG 19151 / DSS12</strain>
    </source>
</reference>
<protein>
    <submittedName>
        <fullName evidence="2">Uncharacterized protein</fullName>
    </submittedName>
</protein>
<sequence length="155" mass="17810">MSIIIYVSILFEALLVGIVIILIYFIIMNVRKSEKVKVLKAILSLGTIVSQKEMMTKENSFVEGITVCDGYIFPVRFAVDDYGVTLTVLTLIRNKSLNIEWSLISSITKEKLKLHDSIDEYAEIRLIGCDLKFYVPWDAEFDQFIPDTFNRTETQ</sequence>
<dbReference type="EMBL" id="AP011177">
    <property type="protein sequence ID" value="BAJ03760.1"/>
    <property type="molecule type" value="Genomic_DNA"/>
</dbReference>
<dbReference type="KEGG" id="svo:SVI_3789"/>
<dbReference type="STRING" id="637905.SVI_3789"/>
<keyword evidence="1" id="KW-0472">Membrane</keyword>
<evidence type="ECO:0000256" key="1">
    <source>
        <dbReference type="SAM" id="Phobius"/>
    </source>
</evidence>
<dbReference type="Proteomes" id="UP000002350">
    <property type="component" value="Chromosome"/>
</dbReference>
<accession>D4ZCL5</accession>
<feature type="transmembrane region" description="Helical" evidence="1">
    <location>
        <begin position="6"/>
        <end position="27"/>
    </location>
</feature>
<evidence type="ECO:0000313" key="3">
    <source>
        <dbReference type="Proteomes" id="UP000002350"/>
    </source>
</evidence>
<organism evidence="2 3">
    <name type="scientific">Shewanella violacea (strain JCM 10179 / CIP 106290 / LMG 19151 / DSS12)</name>
    <dbReference type="NCBI Taxonomy" id="637905"/>
    <lineage>
        <taxon>Bacteria</taxon>
        <taxon>Pseudomonadati</taxon>
        <taxon>Pseudomonadota</taxon>
        <taxon>Gammaproteobacteria</taxon>
        <taxon>Alteromonadales</taxon>
        <taxon>Shewanellaceae</taxon>
        <taxon>Shewanella</taxon>
    </lineage>
</organism>
<gene>
    <name evidence="2" type="ordered locus">SVI_3789</name>
</gene>
<dbReference type="HOGENOM" id="CLU_1694323_0_0_6"/>